<comment type="pathway">
    <text evidence="3">Protein modification; protein ubiquitination.</text>
</comment>
<evidence type="ECO:0000256" key="5">
    <source>
        <dbReference type="ARBA" id="ARBA00022679"/>
    </source>
</evidence>
<dbReference type="Pfam" id="PF23113">
    <property type="entry name" value="MARCHF6_C"/>
    <property type="match status" value="1"/>
</dbReference>
<dbReference type="GO" id="GO:0061630">
    <property type="term" value="F:ubiquitin protein ligase activity"/>
    <property type="evidence" value="ECO:0007669"/>
    <property type="project" value="UniProtKB-EC"/>
</dbReference>
<gene>
    <name evidence="19" type="primary">LOC111283212</name>
</gene>
<dbReference type="Proteomes" id="UP000515121">
    <property type="component" value="Unplaced"/>
</dbReference>
<keyword evidence="9" id="KW-0833">Ubl conjugation pathway</keyword>
<dbReference type="GO" id="GO:0036503">
    <property type="term" value="P:ERAD pathway"/>
    <property type="evidence" value="ECO:0007669"/>
    <property type="project" value="TreeGrafter"/>
</dbReference>
<evidence type="ECO:0000256" key="14">
    <source>
        <dbReference type="SAM" id="MobiDB-lite"/>
    </source>
</evidence>
<dbReference type="InterPro" id="IPR013083">
    <property type="entry name" value="Znf_RING/FYVE/PHD"/>
</dbReference>
<keyword evidence="10" id="KW-0862">Zinc</keyword>
<evidence type="ECO:0000256" key="6">
    <source>
        <dbReference type="ARBA" id="ARBA00022692"/>
    </source>
</evidence>
<dbReference type="EC" id="2.3.2.27" evidence="4"/>
<keyword evidence="7" id="KW-0479">Metal-binding</keyword>
<evidence type="ECO:0000256" key="11">
    <source>
        <dbReference type="ARBA" id="ARBA00022989"/>
    </source>
</evidence>
<keyword evidence="18" id="KW-1185">Reference proteome</keyword>
<accession>A0A6P5XGK0</accession>
<feature type="domain" description="RING-type" evidence="16">
    <location>
        <begin position="77"/>
        <end position="124"/>
    </location>
</feature>
<dbReference type="PANTHER" id="PTHR13145">
    <property type="entry name" value="SSM4 PROTEIN"/>
    <property type="match status" value="1"/>
</dbReference>
<dbReference type="Pfam" id="PF12906">
    <property type="entry name" value="RINGv"/>
    <property type="match status" value="1"/>
</dbReference>
<feature type="transmembrane region" description="Helical" evidence="15">
    <location>
        <begin position="740"/>
        <end position="763"/>
    </location>
</feature>
<sequence>MEIAPAAPPSPPLGGESLISSTEAVIVDSIKLSPSTSSSSSVKKEKATSSTASSVLVGAAAKYDAEMEEEEEEEDVCRICRNPGDPQNPLRYPCACSGSIKFVHQDCLLQWLNHSNARQCEVCKRAFSFSPVYAENAPARLPFQEFVVGMAMKAYHVLQFFLRLSFVLSVWLLIIPFITFWIWRLAFVRSFGEAQRLFLSHISTTAIFTDCLHGFLLSASIVFIFLGATSLRDYFRHLRELGGQDAEREDDGDRNGAHAARRQPEQANGNFAGGGNGEDAGVAQGIGGAGQMIRRNAENVAARWEIRAARLEAHVEQMFDGLDDADGAEDVPFDELVGMQGPVFHLVENAFTVLRNGVLYFLRDPADPNYNPFRDLIDDPVHKHARRVLLSVAVYGSLIVMLVFLPVKLAIRMAPSIFPLDISVSDPFTEIPADMLLFQICIPFAVEHFKLRTTIKSLLHYWFIAVGWALGLTNFLLPRPEENGGQENANVEPGRRDRLQVVQLGGQEQPMVAFAAADDPNRGLLASGNTNVVEEFDGDEQTDSDRYGFGLRIVLLLVVAWMTLLIFNSALIVVPISLGRALFNAIPLLPITHGIKCNDLYAFIIGSYVIWTAITGARYSIEHIRTKRAAVLFSQISKWGSIVIKSSMLLSIWIFVIPVLIGLLFELLVIVPMRVPVDESPVFLLYQDWALGLIFLKIWTRLVMLDHMMPLVDESWRIKFERVREDGFSRLQGLWVLREIVFPIIMKLLTALCVPYVLARGVFPVLGYPLVVNSAVYRFAWLGCLSFSLLCFCARRFHVWFTNLHNSIRDDRYLIGRQLHNFGEHSEEKQNEAGASSEPHISNLRGTGIIRHDRDADVGLRLRHAN</sequence>
<evidence type="ECO:0000256" key="10">
    <source>
        <dbReference type="ARBA" id="ARBA00022833"/>
    </source>
</evidence>
<feature type="transmembrane region" description="Helical" evidence="15">
    <location>
        <begin position="459"/>
        <end position="477"/>
    </location>
</feature>
<dbReference type="InterPro" id="IPR011016">
    <property type="entry name" value="Znf_RING-CH"/>
</dbReference>
<dbReference type="Gene3D" id="3.30.40.10">
    <property type="entry name" value="Zinc/RING finger domain, C3HC4 (zinc finger)"/>
    <property type="match status" value="1"/>
</dbReference>
<evidence type="ECO:0000256" key="8">
    <source>
        <dbReference type="ARBA" id="ARBA00022771"/>
    </source>
</evidence>
<feature type="compositionally biased region" description="Basic and acidic residues" evidence="14">
    <location>
        <begin position="245"/>
        <end position="256"/>
    </location>
</feature>
<evidence type="ECO:0000313" key="19">
    <source>
        <dbReference type="RefSeq" id="XP_022727398.1"/>
    </source>
</evidence>
<evidence type="ECO:0000256" key="12">
    <source>
        <dbReference type="ARBA" id="ARBA00023136"/>
    </source>
</evidence>
<dbReference type="InterPro" id="IPR001841">
    <property type="entry name" value="Znf_RING"/>
</dbReference>
<protein>
    <recommendedName>
        <fullName evidence="4">RING-type E3 ubiquitin transferase</fullName>
        <ecNumber evidence="4">2.3.2.27</ecNumber>
    </recommendedName>
</protein>
<organism evidence="18 19">
    <name type="scientific">Durio zibethinus</name>
    <name type="common">Durian</name>
    <dbReference type="NCBI Taxonomy" id="66656"/>
    <lineage>
        <taxon>Eukaryota</taxon>
        <taxon>Viridiplantae</taxon>
        <taxon>Streptophyta</taxon>
        <taxon>Embryophyta</taxon>
        <taxon>Tracheophyta</taxon>
        <taxon>Spermatophyta</taxon>
        <taxon>Magnoliopsida</taxon>
        <taxon>eudicotyledons</taxon>
        <taxon>Gunneridae</taxon>
        <taxon>Pentapetalae</taxon>
        <taxon>rosids</taxon>
        <taxon>malvids</taxon>
        <taxon>Malvales</taxon>
        <taxon>Malvaceae</taxon>
        <taxon>Helicteroideae</taxon>
        <taxon>Durio</taxon>
    </lineage>
</organism>
<dbReference type="InterPro" id="IPR056521">
    <property type="entry name" value="MARCHF6-like_C"/>
</dbReference>
<dbReference type="GeneID" id="111283212"/>
<evidence type="ECO:0000256" key="13">
    <source>
        <dbReference type="PROSITE-ProRule" id="PRU00175"/>
    </source>
</evidence>
<evidence type="ECO:0000256" key="7">
    <source>
        <dbReference type="ARBA" id="ARBA00022723"/>
    </source>
</evidence>
<keyword evidence="11 15" id="KW-1133">Transmembrane helix</keyword>
<evidence type="ECO:0000256" key="2">
    <source>
        <dbReference type="ARBA" id="ARBA00004141"/>
    </source>
</evidence>
<evidence type="ECO:0000256" key="3">
    <source>
        <dbReference type="ARBA" id="ARBA00004906"/>
    </source>
</evidence>
<dbReference type="PANTHER" id="PTHR13145:SF0">
    <property type="entry name" value="E3 UBIQUITIN-PROTEIN LIGASE MARCHF6"/>
    <property type="match status" value="1"/>
</dbReference>
<reference evidence="19" key="1">
    <citation type="submission" date="2025-08" db="UniProtKB">
        <authorList>
            <consortium name="RefSeq"/>
        </authorList>
    </citation>
    <scope>IDENTIFICATION</scope>
    <source>
        <tissue evidence="19">Fruit stalk</tissue>
    </source>
</reference>
<feature type="transmembrane region" description="Helical" evidence="15">
    <location>
        <begin position="388"/>
        <end position="411"/>
    </location>
</feature>
<feature type="transmembrane region" description="Helical" evidence="15">
    <location>
        <begin position="683"/>
        <end position="700"/>
    </location>
</feature>
<feature type="region of interest" description="Disordered" evidence="14">
    <location>
        <begin position="245"/>
        <end position="276"/>
    </location>
</feature>
<dbReference type="CDD" id="cd16702">
    <property type="entry name" value="RING_CH-C4HC3_MARCH6"/>
    <property type="match status" value="1"/>
</dbReference>
<dbReference type="PROSITE" id="PS51292">
    <property type="entry name" value="ZF_RING_CH"/>
    <property type="match status" value="1"/>
</dbReference>
<name>A0A6P5XGK0_DURZI</name>
<evidence type="ECO:0000256" key="15">
    <source>
        <dbReference type="SAM" id="Phobius"/>
    </source>
</evidence>
<feature type="domain" description="RING-CH-type" evidence="17">
    <location>
        <begin position="69"/>
        <end position="130"/>
    </location>
</feature>
<comment type="catalytic activity">
    <reaction evidence="1">
        <text>S-ubiquitinyl-[E2 ubiquitin-conjugating enzyme]-L-cysteine + [acceptor protein]-L-lysine = [E2 ubiquitin-conjugating enzyme]-L-cysteine + N(6)-ubiquitinyl-[acceptor protein]-L-lysine.</text>
        <dbReference type="EC" id="2.3.2.27"/>
    </reaction>
</comment>
<dbReference type="SMART" id="SM00744">
    <property type="entry name" value="RINGv"/>
    <property type="match status" value="1"/>
</dbReference>
<evidence type="ECO:0000256" key="9">
    <source>
        <dbReference type="ARBA" id="ARBA00022786"/>
    </source>
</evidence>
<dbReference type="FunFam" id="3.30.40.10:FF:000288">
    <property type="entry name" value="Probable E3 ubiquitin ligase SUD1"/>
    <property type="match status" value="1"/>
</dbReference>
<feature type="transmembrane region" description="Helical" evidence="15">
    <location>
        <begin position="775"/>
        <end position="794"/>
    </location>
</feature>
<dbReference type="PROSITE" id="PS50089">
    <property type="entry name" value="ZF_RING_2"/>
    <property type="match status" value="1"/>
</dbReference>
<comment type="subcellular location">
    <subcellularLocation>
        <location evidence="2">Membrane</location>
        <topology evidence="2">Multi-pass membrane protein</topology>
    </subcellularLocation>
</comment>
<dbReference type="GO" id="GO:0008270">
    <property type="term" value="F:zinc ion binding"/>
    <property type="evidence" value="ECO:0007669"/>
    <property type="project" value="UniProtKB-KW"/>
</dbReference>
<evidence type="ECO:0000256" key="4">
    <source>
        <dbReference type="ARBA" id="ARBA00012483"/>
    </source>
</evidence>
<feature type="transmembrane region" description="Helical" evidence="15">
    <location>
        <begin position="600"/>
        <end position="621"/>
    </location>
</feature>
<evidence type="ECO:0000256" key="1">
    <source>
        <dbReference type="ARBA" id="ARBA00000900"/>
    </source>
</evidence>
<keyword evidence="6 15" id="KW-0812">Transmembrane</keyword>
<feature type="transmembrane region" description="Helical" evidence="15">
    <location>
        <begin position="642"/>
        <end position="671"/>
    </location>
</feature>
<dbReference type="SUPFAM" id="SSF57850">
    <property type="entry name" value="RING/U-box"/>
    <property type="match status" value="1"/>
</dbReference>
<feature type="transmembrane region" description="Helical" evidence="15">
    <location>
        <begin position="553"/>
        <end position="580"/>
    </location>
</feature>
<feature type="transmembrane region" description="Helical" evidence="15">
    <location>
        <begin position="160"/>
        <end position="182"/>
    </location>
</feature>
<keyword evidence="5" id="KW-0808">Transferase</keyword>
<feature type="transmembrane region" description="Helical" evidence="15">
    <location>
        <begin position="202"/>
        <end position="226"/>
    </location>
</feature>
<proteinExistence type="predicted"/>
<dbReference type="RefSeq" id="XP_022727398.1">
    <property type="nucleotide sequence ID" value="XM_022871663.1"/>
</dbReference>
<dbReference type="AlphaFoldDB" id="A0A6P5XGK0"/>
<evidence type="ECO:0000259" key="16">
    <source>
        <dbReference type="PROSITE" id="PS50089"/>
    </source>
</evidence>
<evidence type="ECO:0000259" key="17">
    <source>
        <dbReference type="PROSITE" id="PS51292"/>
    </source>
</evidence>
<evidence type="ECO:0000313" key="18">
    <source>
        <dbReference type="Proteomes" id="UP000515121"/>
    </source>
</evidence>
<keyword evidence="8 13" id="KW-0863">Zinc-finger</keyword>
<dbReference type="GO" id="GO:0005789">
    <property type="term" value="C:endoplasmic reticulum membrane"/>
    <property type="evidence" value="ECO:0007669"/>
    <property type="project" value="TreeGrafter"/>
</dbReference>
<keyword evidence="12 15" id="KW-0472">Membrane</keyword>